<dbReference type="EMBL" id="JBHUFV010000061">
    <property type="protein sequence ID" value="MFD1937746.1"/>
    <property type="molecule type" value="Genomic_DNA"/>
</dbReference>
<dbReference type="SUPFAM" id="SSF54427">
    <property type="entry name" value="NTF2-like"/>
    <property type="match status" value="1"/>
</dbReference>
<dbReference type="InterPro" id="IPR032710">
    <property type="entry name" value="NTF2-like_dom_sf"/>
</dbReference>
<name>A0ABW4T7Q6_9ACTN</name>
<evidence type="ECO:0000313" key="1">
    <source>
        <dbReference type="EMBL" id="MFD1937746.1"/>
    </source>
</evidence>
<keyword evidence="2" id="KW-1185">Reference proteome</keyword>
<proteinExistence type="predicted"/>
<dbReference type="RefSeq" id="WP_379579204.1">
    <property type="nucleotide sequence ID" value="NZ_JBHUFV010000061.1"/>
</dbReference>
<protein>
    <submittedName>
        <fullName evidence="1">Nuclear transport factor 2 family protein</fullName>
    </submittedName>
</protein>
<accession>A0ABW4T7Q6</accession>
<sequence>MTTANNPVVAKAIDAINSGDRAAFVALFTPGATMSDDGSERDLEGWIDREIFDADGHFRIQSQDPDGLTMLVRFTNSTYGAMNTRWHFVLSDDGASLRRFETGQT</sequence>
<gene>
    <name evidence="1" type="ORF">ACFSKW_40385</name>
</gene>
<comment type="caution">
    <text evidence="1">The sequence shown here is derived from an EMBL/GenBank/DDBJ whole genome shotgun (WGS) entry which is preliminary data.</text>
</comment>
<evidence type="ECO:0000313" key="2">
    <source>
        <dbReference type="Proteomes" id="UP001597368"/>
    </source>
</evidence>
<dbReference type="Proteomes" id="UP001597368">
    <property type="component" value="Unassembled WGS sequence"/>
</dbReference>
<reference evidence="2" key="1">
    <citation type="journal article" date="2019" name="Int. J. Syst. Evol. Microbiol.">
        <title>The Global Catalogue of Microorganisms (GCM) 10K type strain sequencing project: providing services to taxonomists for standard genome sequencing and annotation.</title>
        <authorList>
            <consortium name="The Broad Institute Genomics Platform"/>
            <consortium name="The Broad Institute Genome Sequencing Center for Infectious Disease"/>
            <person name="Wu L."/>
            <person name="Ma J."/>
        </authorList>
    </citation>
    <scope>NUCLEOTIDE SEQUENCE [LARGE SCALE GENOMIC DNA]</scope>
    <source>
        <strain evidence="2">ICMP 6774ER</strain>
    </source>
</reference>
<organism evidence="1 2">
    <name type="scientific">Nonomuraea mangrovi</name>
    <dbReference type="NCBI Taxonomy" id="2316207"/>
    <lineage>
        <taxon>Bacteria</taxon>
        <taxon>Bacillati</taxon>
        <taxon>Actinomycetota</taxon>
        <taxon>Actinomycetes</taxon>
        <taxon>Streptosporangiales</taxon>
        <taxon>Streptosporangiaceae</taxon>
        <taxon>Nonomuraea</taxon>
    </lineage>
</organism>
<dbReference type="Gene3D" id="3.10.450.50">
    <property type="match status" value="1"/>
</dbReference>